<evidence type="ECO:0000256" key="1">
    <source>
        <dbReference type="SAM" id="Phobius"/>
    </source>
</evidence>
<evidence type="ECO:0000313" key="3">
    <source>
        <dbReference type="Proteomes" id="UP001163046"/>
    </source>
</evidence>
<protein>
    <submittedName>
        <fullName evidence="2">Uncharacterized protein</fullName>
    </submittedName>
</protein>
<accession>A0A9X0CQ47</accession>
<keyword evidence="3" id="KW-1185">Reference proteome</keyword>
<dbReference type="OrthoDB" id="5988151at2759"/>
<organism evidence="2 3">
    <name type="scientific">Desmophyllum pertusum</name>
    <dbReference type="NCBI Taxonomy" id="174260"/>
    <lineage>
        <taxon>Eukaryota</taxon>
        <taxon>Metazoa</taxon>
        <taxon>Cnidaria</taxon>
        <taxon>Anthozoa</taxon>
        <taxon>Hexacorallia</taxon>
        <taxon>Scleractinia</taxon>
        <taxon>Caryophylliina</taxon>
        <taxon>Caryophylliidae</taxon>
        <taxon>Desmophyllum</taxon>
    </lineage>
</organism>
<keyword evidence="1" id="KW-0472">Membrane</keyword>
<name>A0A9X0CQ47_9CNID</name>
<dbReference type="Gene3D" id="1.20.1070.10">
    <property type="entry name" value="Rhodopsin 7-helix transmembrane proteins"/>
    <property type="match status" value="1"/>
</dbReference>
<evidence type="ECO:0000313" key="2">
    <source>
        <dbReference type="EMBL" id="KAJ7371550.1"/>
    </source>
</evidence>
<comment type="caution">
    <text evidence="2">The sequence shown here is derived from an EMBL/GenBank/DDBJ whole genome shotgun (WGS) entry which is preliminary data.</text>
</comment>
<keyword evidence="1" id="KW-1133">Transmembrane helix</keyword>
<gene>
    <name evidence="2" type="ORF">OS493_024892</name>
</gene>
<dbReference type="Proteomes" id="UP001163046">
    <property type="component" value="Unassembled WGS sequence"/>
</dbReference>
<reference evidence="2" key="1">
    <citation type="submission" date="2023-01" db="EMBL/GenBank/DDBJ databases">
        <title>Genome assembly of the deep-sea coral Lophelia pertusa.</title>
        <authorList>
            <person name="Herrera S."/>
            <person name="Cordes E."/>
        </authorList>
    </citation>
    <scope>NUCLEOTIDE SEQUENCE</scope>
    <source>
        <strain evidence="2">USNM1676648</strain>
        <tissue evidence="2">Polyp</tissue>
    </source>
</reference>
<keyword evidence="1" id="KW-0812">Transmembrane</keyword>
<proteinExistence type="predicted"/>
<dbReference type="EMBL" id="MU826845">
    <property type="protein sequence ID" value="KAJ7371550.1"/>
    <property type="molecule type" value="Genomic_DNA"/>
</dbReference>
<sequence length="73" mass="8397">MVILVSNYFEYPFIIFTTLQGLYIALAFVFTSRVKKMYRTSLSIVAAYGHKTTLRTKKESVPPVVLLSYVENK</sequence>
<dbReference type="AlphaFoldDB" id="A0A9X0CQ47"/>
<feature type="transmembrane region" description="Helical" evidence="1">
    <location>
        <begin position="12"/>
        <end position="31"/>
    </location>
</feature>